<dbReference type="Gene3D" id="2.60.120.10">
    <property type="entry name" value="Jelly Rolls"/>
    <property type="match status" value="2"/>
</dbReference>
<accession>A0A399SIX3</accession>
<dbReference type="OrthoDB" id="291085at2"/>
<dbReference type="InterPro" id="IPR028013">
    <property type="entry name" value="DUF4437"/>
</dbReference>
<dbReference type="SUPFAM" id="SSF51182">
    <property type="entry name" value="RmlC-like cupins"/>
    <property type="match status" value="1"/>
</dbReference>
<dbReference type="AlphaFoldDB" id="A0A399SIX3"/>
<evidence type="ECO:0000313" key="3">
    <source>
        <dbReference type="Proteomes" id="UP000266005"/>
    </source>
</evidence>
<dbReference type="Pfam" id="PF14499">
    <property type="entry name" value="DUF4437"/>
    <property type="match status" value="1"/>
</dbReference>
<evidence type="ECO:0000313" key="2">
    <source>
        <dbReference type="EMBL" id="RIJ42901.1"/>
    </source>
</evidence>
<dbReference type="InterPro" id="IPR011051">
    <property type="entry name" value="RmlC_Cupin_sf"/>
</dbReference>
<dbReference type="RefSeq" id="WP_119430783.1">
    <property type="nucleotide sequence ID" value="NZ_QWGE01000001.1"/>
</dbReference>
<reference evidence="3" key="1">
    <citation type="submission" date="2018-08" db="EMBL/GenBank/DDBJ databases">
        <title>Mucilaginibacter sp. MYSH2.</title>
        <authorList>
            <person name="Seo T."/>
        </authorList>
    </citation>
    <scope>NUCLEOTIDE SEQUENCE [LARGE SCALE GENOMIC DNA]</scope>
    <source>
        <strain evidence="3">KIRAN</strain>
    </source>
</reference>
<protein>
    <submittedName>
        <fullName evidence="2">DUF4437 domain-containing protein</fullName>
    </submittedName>
</protein>
<gene>
    <name evidence="2" type="ORF">D1627_03400</name>
</gene>
<comment type="caution">
    <text evidence="2">The sequence shown here is derived from an EMBL/GenBank/DDBJ whole genome shotgun (WGS) entry which is preliminary data.</text>
</comment>
<proteinExistence type="predicted"/>
<feature type="chain" id="PRO_5017419128" evidence="1">
    <location>
        <begin position="23"/>
        <end position="292"/>
    </location>
</feature>
<sequence length="292" mass="31889">MKYINKITRKTTLILLAFGVGACTSIKTETHTSENIEHPTNRVVLRSDIVWEKLNPARGDNSPQAGTIWGDRNGTAPTGFLAKFKDGFSSPPHIHNVTYRAVVIKGLIHNDDSKAEEMWLPSGSFWIQPAGEPHITAAKGEENIAYVEIDQGPYLVQPTNEAFDTGARPLNVDAGNIVWLGSKNTSWIAPDNQAEISFLWESDASKGLKGLFIKLPKGFSGKLESTGQVLHAVVIQGELRYKIPQTGTLKLLDAGSYFSSEGKAVHTITTDSESEATVYVRTNGEIRVKAAK</sequence>
<dbReference type="Proteomes" id="UP000266005">
    <property type="component" value="Unassembled WGS sequence"/>
</dbReference>
<organism evidence="2 3">
    <name type="scientific">Pontibacter oryzae</name>
    <dbReference type="NCBI Taxonomy" id="2304593"/>
    <lineage>
        <taxon>Bacteria</taxon>
        <taxon>Pseudomonadati</taxon>
        <taxon>Bacteroidota</taxon>
        <taxon>Cytophagia</taxon>
        <taxon>Cytophagales</taxon>
        <taxon>Hymenobacteraceae</taxon>
        <taxon>Pontibacter</taxon>
    </lineage>
</organism>
<keyword evidence="3" id="KW-1185">Reference proteome</keyword>
<dbReference type="PROSITE" id="PS51257">
    <property type="entry name" value="PROKAR_LIPOPROTEIN"/>
    <property type="match status" value="1"/>
</dbReference>
<dbReference type="CDD" id="cd06989">
    <property type="entry name" value="cupin_DRT102"/>
    <property type="match status" value="1"/>
</dbReference>
<dbReference type="InterPro" id="IPR014710">
    <property type="entry name" value="RmlC-like_jellyroll"/>
</dbReference>
<keyword evidence="1" id="KW-0732">Signal</keyword>
<evidence type="ECO:0000256" key="1">
    <source>
        <dbReference type="SAM" id="SignalP"/>
    </source>
</evidence>
<feature type="signal peptide" evidence="1">
    <location>
        <begin position="1"/>
        <end position="22"/>
    </location>
</feature>
<name>A0A399SIX3_9BACT</name>
<dbReference type="EMBL" id="QWGE01000001">
    <property type="protein sequence ID" value="RIJ42901.1"/>
    <property type="molecule type" value="Genomic_DNA"/>
</dbReference>